<dbReference type="EMBL" id="CM043781">
    <property type="protein sequence ID" value="KAI4835530.1"/>
    <property type="molecule type" value="Genomic_DNA"/>
</dbReference>
<evidence type="ECO:0000313" key="1">
    <source>
        <dbReference type="EMBL" id="KAI4835530.1"/>
    </source>
</evidence>
<proteinExistence type="predicted"/>
<reference evidence="1" key="1">
    <citation type="submission" date="2022-06" db="EMBL/GenBank/DDBJ databases">
        <title>The First Complete Genome of the Simian Malaria Parasite Plasmodium brasilianum.</title>
        <authorList>
            <person name="Bajic M."/>
            <person name="Ravishankar S."/>
        </authorList>
    </citation>
    <scope>NUCLEOTIDE SEQUENCE</scope>
    <source>
        <strain evidence="1">Bolivian I</strain>
    </source>
</reference>
<sequence length="113" mass="13275">MFKFCCTIIFKKNKVEEKFEDVFEYIDTNDKTIEVEREEIKEEGSCNDKTKEDGEIHKIEKEETENNKNINHGVENLDENTKNDNTVNKGEHDIKKTKSNDVDIKNIIHGIKK</sequence>
<dbReference type="Proteomes" id="UP001056978">
    <property type="component" value="Chromosome 13"/>
</dbReference>
<gene>
    <name evidence="1" type="ORF">MKS88_004740</name>
</gene>
<name>A0ACB9Y3P0_PLABR</name>
<keyword evidence="2" id="KW-1185">Reference proteome</keyword>
<protein>
    <submittedName>
        <fullName evidence="1">Uncharacterized protein</fullName>
    </submittedName>
</protein>
<comment type="caution">
    <text evidence="1">The sequence shown here is derived from an EMBL/GenBank/DDBJ whole genome shotgun (WGS) entry which is preliminary data.</text>
</comment>
<accession>A0ACB9Y3P0</accession>
<organism evidence="1 2">
    <name type="scientific">Plasmodium brasilianum</name>
    <dbReference type="NCBI Taxonomy" id="5824"/>
    <lineage>
        <taxon>Eukaryota</taxon>
        <taxon>Sar</taxon>
        <taxon>Alveolata</taxon>
        <taxon>Apicomplexa</taxon>
        <taxon>Aconoidasida</taxon>
        <taxon>Haemosporida</taxon>
        <taxon>Plasmodiidae</taxon>
        <taxon>Plasmodium</taxon>
        <taxon>Plasmodium (Plasmodium)</taxon>
    </lineage>
</organism>
<evidence type="ECO:0000313" key="2">
    <source>
        <dbReference type="Proteomes" id="UP001056978"/>
    </source>
</evidence>